<evidence type="ECO:0000256" key="1">
    <source>
        <dbReference type="ARBA" id="ARBA00002266"/>
    </source>
</evidence>
<dbReference type="InterPro" id="IPR001001">
    <property type="entry name" value="DNA_polIII_beta"/>
</dbReference>
<dbReference type="Pfam" id="PF02767">
    <property type="entry name" value="DNA_pol3_beta_2"/>
    <property type="match status" value="1"/>
</dbReference>
<keyword evidence="16" id="KW-1185">Reference proteome</keyword>
<dbReference type="InterPro" id="IPR022637">
    <property type="entry name" value="DNA_polIII_beta_cen"/>
</dbReference>
<evidence type="ECO:0000256" key="8">
    <source>
        <dbReference type="ARBA" id="ARBA00022705"/>
    </source>
</evidence>
<dbReference type="GO" id="GO:0008408">
    <property type="term" value="F:3'-5' exonuclease activity"/>
    <property type="evidence" value="ECO:0007669"/>
    <property type="project" value="InterPro"/>
</dbReference>
<comment type="function">
    <text evidence="1 11">Confers DNA tethering and processivity to DNA polymerases and other proteins. Acts as a clamp, forming a ring around DNA (a reaction catalyzed by the clamp-loading complex) which diffuses in an ATP-independent manner freely and bidirectionally along dsDNA. Initially characterized for its ability to contact the catalytic subunit of DNA polymerase III (Pol III), a complex, multichain enzyme responsible for most of the replicative synthesis in bacteria; Pol III exhibits 3'-5' exonuclease proofreading activity. The beta chain is required for initiation of replication as well as for processivity of DNA replication.</text>
</comment>
<name>A0A222EML6_9MOLU</name>
<evidence type="ECO:0000256" key="5">
    <source>
        <dbReference type="ARBA" id="ARBA00022490"/>
    </source>
</evidence>
<evidence type="ECO:0000256" key="4">
    <source>
        <dbReference type="ARBA" id="ARBA00011400"/>
    </source>
</evidence>
<dbReference type="GO" id="GO:0009360">
    <property type="term" value="C:DNA polymerase III complex"/>
    <property type="evidence" value="ECO:0007669"/>
    <property type="project" value="InterPro"/>
</dbReference>
<keyword evidence="7 11" id="KW-0548">Nucleotidyltransferase</keyword>
<comment type="subcellular location">
    <subcellularLocation>
        <location evidence="2 11">Cytoplasm</location>
    </subcellularLocation>
</comment>
<dbReference type="PANTHER" id="PTHR30478:SF0">
    <property type="entry name" value="BETA SLIDING CLAMP"/>
    <property type="match status" value="1"/>
</dbReference>
<dbReference type="GO" id="GO:0003887">
    <property type="term" value="F:DNA-directed DNA polymerase activity"/>
    <property type="evidence" value="ECO:0007669"/>
    <property type="project" value="UniProtKB-UniRule"/>
</dbReference>
<dbReference type="Gene3D" id="3.10.150.10">
    <property type="entry name" value="DNA Polymerase III, subunit A, domain 2"/>
    <property type="match status" value="1"/>
</dbReference>
<dbReference type="RefSeq" id="WP_094047919.1">
    <property type="nucleotide sequence ID" value="NZ_CP022535.1"/>
</dbReference>
<sequence>MFFSINRLSLIEEINKCNRIIDFKSPSPSITGISIEVSVDNLVLISTNSVISIKTCINVGEIDLIIKQPGNLLIRGKYFLDILRKMDDDIVNVSCVEENIVVLSGKKLEFSLNILDYNDFPIIAFREKGESIIVNCADLKKALNQTIISVNEYKQKIVLSGLNFSLKNDVFFITGTDGYRVSRKKINFWSSEIEEKFESNIPYKSVLEVIKLLPENGECKISIVDNYAMFIINKTVFQTSVLEGQFPDVNAVFPVDFNTTIFVDNKKFYKLISRADLPNDDNSIPVVNLILENEKIFIKSSIHQVGSYEEEFEEFELKGIDNQNISFNSKYLIDSLRSFETRMIEINLIDSKKPIVISSSEDDSLSQIILPMFSN</sequence>
<feature type="domain" description="DNA polymerase III beta sliding clamp C-terminal" evidence="14">
    <location>
        <begin position="252"/>
        <end position="372"/>
    </location>
</feature>
<dbReference type="NCBIfam" id="TIGR00663">
    <property type="entry name" value="dnan"/>
    <property type="match status" value="1"/>
</dbReference>
<dbReference type="OrthoDB" id="8421503at2"/>
<dbReference type="InterPro" id="IPR022635">
    <property type="entry name" value="DNA_polIII_beta_C"/>
</dbReference>
<dbReference type="Proteomes" id="UP000203229">
    <property type="component" value="Chromosome"/>
</dbReference>
<keyword evidence="8 11" id="KW-0235">DNA replication</keyword>
<evidence type="ECO:0000259" key="14">
    <source>
        <dbReference type="Pfam" id="PF02768"/>
    </source>
</evidence>
<evidence type="ECO:0000256" key="6">
    <source>
        <dbReference type="ARBA" id="ARBA00022679"/>
    </source>
</evidence>
<comment type="similarity">
    <text evidence="3 11">Belongs to the beta sliding clamp family.</text>
</comment>
<dbReference type="GO" id="GO:0006271">
    <property type="term" value="P:DNA strand elongation involved in DNA replication"/>
    <property type="evidence" value="ECO:0007669"/>
    <property type="project" value="TreeGrafter"/>
</dbReference>
<proteinExistence type="inferred from homology"/>
<evidence type="ECO:0000256" key="3">
    <source>
        <dbReference type="ARBA" id="ARBA00010752"/>
    </source>
</evidence>
<evidence type="ECO:0000313" key="16">
    <source>
        <dbReference type="Proteomes" id="UP000203229"/>
    </source>
</evidence>
<evidence type="ECO:0000256" key="9">
    <source>
        <dbReference type="ARBA" id="ARBA00022932"/>
    </source>
</evidence>
<dbReference type="PIRSF" id="PIRSF000804">
    <property type="entry name" value="DNA_pol_III_b"/>
    <property type="match status" value="1"/>
</dbReference>
<accession>A0A222EML6</accession>
<evidence type="ECO:0000259" key="12">
    <source>
        <dbReference type="Pfam" id="PF00712"/>
    </source>
</evidence>
<comment type="subunit">
    <text evidence="4">Forms a ring-shaped head-to-tail homodimer around DNA which binds and tethers DNA polymerases and other proteins to the DNA. The DNA replisome complex has a single clamp-loading complex (3 tau and 1 each of delta, delta', psi and chi subunits) which binds 3 Pol III cores (1 core on the leading strand and 2 on the lagging strand) each with a beta sliding clamp dimer. Additional proteins in the replisome are other copies of gamma, psi and chi, Ssb, DNA helicase and RNA primase.</text>
</comment>
<dbReference type="SMART" id="SM00480">
    <property type="entry name" value="POL3Bc"/>
    <property type="match status" value="1"/>
</dbReference>
<evidence type="ECO:0000256" key="7">
    <source>
        <dbReference type="ARBA" id="ARBA00022695"/>
    </source>
</evidence>
<keyword evidence="10" id="KW-0238">DNA-binding</keyword>
<evidence type="ECO:0000256" key="11">
    <source>
        <dbReference type="PIRNR" id="PIRNR000804"/>
    </source>
</evidence>
<gene>
    <name evidence="15" type="primary">dnaN</name>
    <name evidence="15" type="ORF">SCORR_v1c00020</name>
</gene>
<dbReference type="GO" id="GO:0003677">
    <property type="term" value="F:DNA binding"/>
    <property type="evidence" value="ECO:0007669"/>
    <property type="project" value="UniProtKB-UniRule"/>
</dbReference>
<dbReference type="InterPro" id="IPR046938">
    <property type="entry name" value="DNA_clamp_sf"/>
</dbReference>
<dbReference type="AlphaFoldDB" id="A0A222EML6"/>
<feature type="domain" description="DNA polymerase III beta sliding clamp N-terminal" evidence="12">
    <location>
        <begin position="1"/>
        <end position="123"/>
    </location>
</feature>
<evidence type="ECO:0000259" key="13">
    <source>
        <dbReference type="Pfam" id="PF02767"/>
    </source>
</evidence>
<dbReference type="Gene3D" id="3.70.10.10">
    <property type="match status" value="1"/>
</dbReference>
<feature type="domain" description="DNA polymerase III beta sliding clamp central" evidence="13">
    <location>
        <begin position="135"/>
        <end position="248"/>
    </location>
</feature>
<dbReference type="SUPFAM" id="SSF55979">
    <property type="entry name" value="DNA clamp"/>
    <property type="match status" value="3"/>
</dbReference>
<evidence type="ECO:0000256" key="10">
    <source>
        <dbReference type="ARBA" id="ARBA00023125"/>
    </source>
</evidence>
<dbReference type="Pfam" id="PF00712">
    <property type="entry name" value="DNA_pol3_beta"/>
    <property type="match status" value="1"/>
</dbReference>
<dbReference type="KEGG" id="scou:SCORR_v1c00020"/>
<keyword evidence="9 11" id="KW-0239">DNA-directed DNA polymerase</keyword>
<keyword evidence="5 11" id="KW-0963">Cytoplasm</keyword>
<evidence type="ECO:0000313" key="15">
    <source>
        <dbReference type="EMBL" id="ASP27777.1"/>
    </source>
</evidence>
<dbReference type="GO" id="GO:0005737">
    <property type="term" value="C:cytoplasm"/>
    <property type="evidence" value="ECO:0007669"/>
    <property type="project" value="UniProtKB-SubCell"/>
</dbReference>
<dbReference type="PANTHER" id="PTHR30478">
    <property type="entry name" value="DNA POLYMERASE III SUBUNIT BETA"/>
    <property type="match status" value="1"/>
</dbReference>
<organism evidence="15 16">
    <name type="scientific">Spiroplasma corruscae</name>
    <dbReference type="NCBI Taxonomy" id="216934"/>
    <lineage>
        <taxon>Bacteria</taxon>
        <taxon>Bacillati</taxon>
        <taxon>Mycoplasmatota</taxon>
        <taxon>Mollicutes</taxon>
        <taxon>Entomoplasmatales</taxon>
        <taxon>Spiroplasmataceae</taxon>
        <taxon>Spiroplasma</taxon>
    </lineage>
</organism>
<evidence type="ECO:0000256" key="2">
    <source>
        <dbReference type="ARBA" id="ARBA00004496"/>
    </source>
</evidence>
<dbReference type="EMBL" id="CP022535">
    <property type="protein sequence ID" value="ASP27777.1"/>
    <property type="molecule type" value="Genomic_DNA"/>
</dbReference>
<protein>
    <recommendedName>
        <fullName evidence="11">Beta sliding clamp</fullName>
    </recommendedName>
</protein>
<keyword evidence="6 11" id="KW-0808">Transferase</keyword>
<dbReference type="CDD" id="cd00140">
    <property type="entry name" value="beta_clamp"/>
    <property type="match status" value="1"/>
</dbReference>
<dbReference type="Pfam" id="PF02768">
    <property type="entry name" value="DNA_pol3_beta_3"/>
    <property type="match status" value="1"/>
</dbReference>
<reference evidence="15 16" key="1">
    <citation type="submission" date="2017-07" db="EMBL/GenBank/DDBJ databases">
        <title>Complete genome sequence of Spiroplasma corruscae EC-1 (DSM 19793).</title>
        <authorList>
            <person name="Tsai Y.-M."/>
            <person name="Lo W.-S."/>
            <person name="Kuo C.-H."/>
        </authorList>
    </citation>
    <scope>NUCLEOTIDE SEQUENCE [LARGE SCALE GENOMIC DNA]</scope>
    <source>
        <strain evidence="15 16">EC-1</strain>
    </source>
</reference>
<dbReference type="InterPro" id="IPR022634">
    <property type="entry name" value="DNA_polIII_beta_N"/>
</dbReference>